<organism evidence="1 2">
    <name type="scientific">Riccia fluitans</name>
    <dbReference type="NCBI Taxonomy" id="41844"/>
    <lineage>
        <taxon>Eukaryota</taxon>
        <taxon>Viridiplantae</taxon>
        <taxon>Streptophyta</taxon>
        <taxon>Embryophyta</taxon>
        <taxon>Marchantiophyta</taxon>
        <taxon>Marchantiopsida</taxon>
        <taxon>Marchantiidae</taxon>
        <taxon>Marchantiales</taxon>
        <taxon>Ricciaceae</taxon>
        <taxon>Riccia</taxon>
    </lineage>
</organism>
<dbReference type="AlphaFoldDB" id="A0ABD1YSN3"/>
<dbReference type="EMBL" id="JBHFFA010000003">
    <property type="protein sequence ID" value="KAL2632754.1"/>
    <property type="molecule type" value="Genomic_DNA"/>
</dbReference>
<protein>
    <submittedName>
        <fullName evidence="1">Uncharacterized protein</fullName>
    </submittedName>
</protein>
<name>A0ABD1YSN3_9MARC</name>
<keyword evidence="2" id="KW-1185">Reference proteome</keyword>
<accession>A0ABD1YSN3</accession>
<dbReference type="Proteomes" id="UP001605036">
    <property type="component" value="Unassembled WGS sequence"/>
</dbReference>
<comment type="caution">
    <text evidence="1">The sequence shown here is derived from an EMBL/GenBank/DDBJ whole genome shotgun (WGS) entry which is preliminary data.</text>
</comment>
<evidence type="ECO:0000313" key="2">
    <source>
        <dbReference type="Proteomes" id="UP001605036"/>
    </source>
</evidence>
<reference evidence="1 2" key="1">
    <citation type="submission" date="2024-09" db="EMBL/GenBank/DDBJ databases">
        <title>Chromosome-scale assembly of Riccia fluitans.</title>
        <authorList>
            <person name="Paukszto L."/>
            <person name="Sawicki J."/>
            <person name="Karawczyk K."/>
            <person name="Piernik-Szablinska J."/>
            <person name="Szczecinska M."/>
            <person name="Mazdziarz M."/>
        </authorList>
    </citation>
    <scope>NUCLEOTIDE SEQUENCE [LARGE SCALE GENOMIC DNA]</scope>
    <source>
        <strain evidence="1">Rf_01</strain>
        <tissue evidence="1">Aerial parts of the thallus</tissue>
    </source>
</reference>
<proteinExistence type="predicted"/>
<evidence type="ECO:0000313" key="1">
    <source>
        <dbReference type="EMBL" id="KAL2632754.1"/>
    </source>
</evidence>
<gene>
    <name evidence="1" type="ORF">R1flu_004233</name>
</gene>
<sequence length="103" mass="11951">MSDDCRFLKLSHTEHKRENENEKLQFEIFVENVLRWPLGLFYQLIHATLRRPVSPTDARPPTRGSLVTSLNRAWEAALSATVLRLRRTSTVKIHRPSRTLSGK</sequence>